<sequence length="78" mass="9430">FDSGFLWNVFLNVFVNVQYLLRRILFRRNYYISPYIPVIVSNIVLSRQVLCECHYREIFHVYLSAFSLRLCSFLDEIS</sequence>
<protein>
    <submittedName>
        <fullName evidence="2">Uncharacterized protein</fullName>
    </submittedName>
</protein>
<name>A0A4S2KTY7_9HYME</name>
<accession>A0A4S2KTY7</accession>
<keyword evidence="1" id="KW-1133">Transmembrane helix</keyword>
<feature type="transmembrane region" description="Helical" evidence="1">
    <location>
        <begin position="6"/>
        <end position="25"/>
    </location>
</feature>
<dbReference type="Proteomes" id="UP000310200">
    <property type="component" value="Unassembled WGS sequence"/>
</dbReference>
<evidence type="ECO:0000313" key="2">
    <source>
        <dbReference type="EMBL" id="TGZ53351.1"/>
    </source>
</evidence>
<keyword evidence="1" id="KW-0812">Transmembrane</keyword>
<proteinExistence type="predicted"/>
<gene>
    <name evidence="2" type="ORF">DBV15_08524</name>
</gene>
<feature type="non-terminal residue" evidence="2">
    <location>
        <position position="1"/>
    </location>
</feature>
<organism evidence="2 3">
    <name type="scientific">Temnothorax longispinosus</name>
    <dbReference type="NCBI Taxonomy" id="300112"/>
    <lineage>
        <taxon>Eukaryota</taxon>
        <taxon>Metazoa</taxon>
        <taxon>Ecdysozoa</taxon>
        <taxon>Arthropoda</taxon>
        <taxon>Hexapoda</taxon>
        <taxon>Insecta</taxon>
        <taxon>Pterygota</taxon>
        <taxon>Neoptera</taxon>
        <taxon>Endopterygota</taxon>
        <taxon>Hymenoptera</taxon>
        <taxon>Apocrita</taxon>
        <taxon>Aculeata</taxon>
        <taxon>Formicoidea</taxon>
        <taxon>Formicidae</taxon>
        <taxon>Myrmicinae</taxon>
        <taxon>Temnothorax</taxon>
    </lineage>
</organism>
<keyword evidence="3" id="KW-1185">Reference proteome</keyword>
<reference evidence="2 3" key="1">
    <citation type="journal article" date="2019" name="Philos. Trans. R. Soc. Lond., B, Biol. Sci.">
        <title>Ant behaviour and brain gene expression of defending hosts depend on the ecological success of the intruding social parasite.</title>
        <authorList>
            <person name="Kaur R."/>
            <person name="Stoldt M."/>
            <person name="Jongepier E."/>
            <person name="Feldmeyer B."/>
            <person name="Menzel F."/>
            <person name="Bornberg-Bauer E."/>
            <person name="Foitzik S."/>
        </authorList>
    </citation>
    <scope>NUCLEOTIDE SEQUENCE [LARGE SCALE GENOMIC DNA]</scope>
    <source>
        <tissue evidence="2">Whole body</tissue>
    </source>
</reference>
<comment type="caution">
    <text evidence="2">The sequence shown here is derived from an EMBL/GenBank/DDBJ whole genome shotgun (WGS) entry which is preliminary data.</text>
</comment>
<dbReference type="EMBL" id="QBLH01001065">
    <property type="protein sequence ID" value="TGZ53351.1"/>
    <property type="molecule type" value="Genomic_DNA"/>
</dbReference>
<keyword evidence="1" id="KW-0472">Membrane</keyword>
<evidence type="ECO:0000313" key="3">
    <source>
        <dbReference type="Proteomes" id="UP000310200"/>
    </source>
</evidence>
<dbReference type="AlphaFoldDB" id="A0A4S2KTY7"/>
<evidence type="ECO:0000256" key="1">
    <source>
        <dbReference type="SAM" id="Phobius"/>
    </source>
</evidence>